<dbReference type="GO" id="GO:0051538">
    <property type="term" value="F:3 iron, 4 sulfur cluster binding"/>
    <property type="evidence" value="ECO:0007669"/>
    <property type="project" value="UniProtKB-KW"/>
</dbReference>
<keyword evidence="7" id="KW-0816">Tricarboxylic acid cycle</keyword>
<protein>
    <recommendedName>
        <fullName evidence="5 15">Succinate dehydrogenase iron-sulfur subunit</fullName>
        <ecNumber evidence="4 15">1.3.5.1</ecNumber>
    </recommendedName>
</protein>
<dbReference type="InterPro" id="IPR025192">
    <property type="entry name" value="Succ_DH/fum_Rdtase_N"/>
</dbReference>
<keyword evidence="8 15" id="KW-0001">2Fe-2S</keyword>
<dbReference type="NCBIfam" id="TIGR00384">
    <property type="entry name" value="dhsB"/>
    <property type="match status" value="1"/>
</dbReference>
<dbReference type="OrthoDB" id="9804391at2"/>
<dbReference type="GO" id="GO:0051537">
    <property type="term" value="F:2 iron, 2 sulfur cluster binding"/>
    <property type="evidence" value="ECO:0007669"/>
    <property type="project" value="UniProtKB-KW"/>
</dbReference>
<dbReference type="EMBL" id="WNKS01000001">
    <property type="protein sequence ID" value="MTV29646.1"/>
    <property type="molecule type" value="Genomic_DNA"/>
</dbReference>
<dbReference type="InterPro" id="IPR012675">
    <property type="entry name" value="Beta-grasp_dom_sf"/>
</dbReference>
<evidence type="ECO:0000256" key="2">
    <source>
        <dbReference type="ARBA" id="ARBA00009433"/>
    </source>
</evidence>
<dbReference type="PROSITE" id="PS51379">
    <property type="entry name" value="4FE4S_FER_2"/>
    <property type="match status" value="1"/>
</dbReference>
<evidence type="ECO:0000256" key="14">
    <source>
        <dbReference type="ARBA" id="ARBA00066269"/>
    </source>
</evidence>
<dbReference type="Gene3D" id="3.10.20.30">
    <property type="match status" value="1"/>
</dbReference>
<comment type="catalytic activity">
    <reaction evidence="15">
        <text>a quinone + succinate = fumarate + a quinol</text>
        <dbReference type="Rhea" id="RHEA:40523"/>
        <dbReference type="ChEBI" id="CHEBI:24646"/>
        <dbReference type="ChEBI" id="CHEBI:29806"/>
        <dbReference type="ChEBI" id="CHEBI:30031"/>
        <dbReference type="ChEBI" id="CHEBI:132124"/>
        <dbReference type="EC" id="1.3.5.1"/>
    </reaction>
</comment>
<keyword evidence="10" id="KW-0560">Oxidoreductase</keyword>
<evidence type="ECO:0000256" key="3">
    <source>
        <dbReference type="ARBA" id="ARBA00011294"/>
    </source>
</evidence>
<evidence type="ECO:0000256" key="11">
    <source>
        <dbReference type="ARBA" id="ARBA00023004"/>
    </source>
</evidence>
<dbReference type="InterPro" id="IPR036010">
    <property type="entry name" value="2Fe-2S_ferredoxin-like_sf"/>
</dbReference>
<comment type="caution">
    <text evidence="18">The sequence shown here is derived from an EMBL/GenBank/DDBJ whole genome shotgun (WGS) entry which is preliminary data.</text>
</comment>
<keyword evidence="9 15" id="KW-0479">Metal-binding</keyword>
<dbReference type="InterPro" id="IPR050573">
    <property type="entry name" value="SDH/FRD_Iron-Sulfur"/>
</dbReference>
<dbReference type="InterPro" id="IPR009051">
    <property type="entry name" value="Helical_ferredxn"/>
</dbReference>
<dbReference type="InterPro" id="IPR017900">
    <property type="entry name" value="4Fe4S_Fe_S_CS"/>
</dbReference>
<dbReference type="SUPFAM" id="SSF54292">
    <property type="entry name" value="2Fe-2S ferredoxin-like"/>
    <property type="match status" value="1"/>
</dbReference>
<evidence type="ECO:0000256" key="5">
    <source>
        <dbReference type="ARBA" id="ARBA00022131"/>
    </source>
</evidence>
<dbReference type="PROSITE" id="PS00198">
    <property type="entry name" value="4FE4S_FER_1"/>
    <property type="match status" value="1"/>
</dbReference>
<comment type="cofactor">
    <cofactor evidence="15">
        <name>[2Fe-2S] cluster</name>
        <dbReference type="ChEBI" id="CHEBI:190135"/>
    </cofactor>
    <text evidence="15">Binds 1 [2Fe-2S] cluster.</text>
</comment>
<evidence type="ECO:0000313" key="19">
    <source>
        <dbReference type="Proteomes" id="UP000439113"/>
    </source>
</evidence>
<dbReference type="AlphaFoldDB" id="A0A6N8DIN7"/>
<dbReference type="GO" id="GO:0046872">
    <property type="term" value="F:metal ion binding"/>
    <property type="evidence" value="ECO:0007669"/>
    <property type="project" value="UniProtKB-KW"/>
</dbReference>
<evidence type="ECO:0000259" key="16">
    <source>
        <dbReference type="PROSITE" id="PS51085"/>
    </source>
</evidence>
<dbReference type="InterPro" id="IPR006058">
    <property type="entry name" value="2Fe2S_fd_BS"/>
</dbReference>
<evidence type="ECO:0000256" key="1">
    <source>
        <dbReference type="ARBA" id="ARBA00004894"/>
    </source>
</evidence>
<dbReference type="GO" id="GO:0009055">
    <property type="term" value="F:electron transfer activity"/>
    <property type="evidence" value="ECO:0007669"/>
    <property type="project" value="InterPro"/>
</dbReference>
<comment type="pathway">
    <text evidence="1">Carbohydrate metabolism; tricarboxylic acid cycle; fumarate from succinate (bacterial route): step 1/1.</text>
</comment>
<dbReference type="GO" id="GO:0022904">
    <property type="term" value="P:respiratory electron transport chain"/>
    <property type="evidence" value="ECO:0007669"/>
    <property type="project" value="TreeGrafter"/>
</dbReference>
<dbReference type="UniPathway" id="UPA00223">
    <property type="reaction ID" value="UER01005"/>
</dbReference>
<sequence length="258" mass="28437">MSEPVNAESAVLQKTFELRILRYTPGRDEEPAFGSFQVTGAEGMTVLEALQTIKDTLDGTLSYRWSCRMAVCGSCGMMINGTPRLACSTLLRDLPPGPVTVEPLQNFPIERDLVISVDAFVKKIESVYPYLIPKEQKTVAEGPHLQTPAQMAAYESFSDCINCMLCYAACPQFGENPDFIGPGAMAMLQRYNGDSRDGGRQKRLDTIHGEDGVWSCTAVGICSEVCPKQVDPANAVNQNKTNSAFDFFLRFLRTEQPQ</sequence>
<accession>A0A6N8DIN7</accession>
<dbReference type="CDD" id="cd00207">
    <property type="entry name" value="fer2"/>
    <property type="match status" value="1"/>
</dbReference>
<dbReference type="InterPro" id="IPR017896">
    <property type="entry name" value="4Fe4S_Fe-S-bd"/>
</dbReference>
<dbReference type="PANTHER" id="PTHR11921:SF29">
    <property type="entry name" value="SUCCINATE DEHYDROGENASE [UBIQUINONE] IRON-SULFUR SUBUNIT, MITOCHONDRIAL"/>
    <property type="match status" value="1"/>
</dbReference>
<dbReference type="Proteomes" id="UP000439113">
    <property type="component" value="Unassembled WGS sequence"/>
</dbReference>
<dbReference type="RefSeq" id="WP_155444304.1">
    <property type="nucleotide sequence ID" value="NZ_JAOQNR010000001.1"/>
</dbReference>
<dbReference type="GO" id="GO:0008177">
    <property type="term" value="F:succinate dehydrogenase (quinone) activity"/>
    <property type="evidence" value="ECO:0007669"/>
    <property type="project" value="UniProtKB-EC"/>
</dbReference>
<gene>
    <name evidence="18" type="ORF">GJ654_01415</name>
</gene>
<reference evidence="18 19" key="1">
    <citation type="submission" date="2019-11" db="EMBL/GenBank/DDBJ databases">
        <title>Whole-genome sequence of a Rhodoblastus acidophilus DSM 142.</title>
        <authorList>
            <person name="Kyndt J.A."/>
            <person name="Meyer T.E."/>
        </authorList>
    </citation>
    <scope>NUCLEOTIDE SEQUENCE [LARGE SCALE GENOMIC DNA]</scope>
    <source>
        <strain evidence="18 19">DSM 142</strain>
    </source>
</reference>
<evidence type="ECO:0000256" key="10">
    <source>
        <dbReference type="ARBA" id="ARBA00023002"/>
    </source>
</evidence>
<comment type="subunit">
    <text evidence="3">Part of an enzyme complex containing four subunits: a flavoprotein, an iron-sulfur, cytochrome b-556, and a hydrophobic anchor protein.</text>
</comment>
<keyword evidence="12 15" id="KW-0411">Iron-sulfur</keyword>
<dbReference type="NCBIfam" id="NF004616">
    <property type="entry name" value="PRK05950.1"/>
    <property type="match status" value="1"/>
</dbReference>
<evidence type="ECO:0000259" key="17">
    <source>
        <dbReference type="PROSITE" id="PS51379"/>
    </source>
</evidence>
<evidence type="ECO:0000256" key="9">
    <source>
        <dbReference type="ARBA" id="ARBA00022723"/>
    </source>
</evidence>
<dbReference type="PROSITE" id="PS51085">
    <property type="entry name" value="2FE2S_FER_2"/>
    <property type="match status" value="1"/>
</dbReference>
<evidence type="ECO:0000256" key="7">
    <source>
        <dbReference type="ARBA" id="ARBA00022532"/>
    </source>
</evidence>
<keyword evidence="11 15" id="KW-0408">Iron</keyword>
<comment type="similarity">
    <text evidence="2 15">Belongs to the succinate dehydrogenase/fumarate reductase iron-sulfur protein family.</text>
</comment>
<comment type="cofactor">
    <cofactor evidence="15">
        <name>[3Fe-4S] cluster</name>
        <dbReference type="ChEBI" id="CHEBI:21137"/>
    </cofactor>
    <text evidence="15">Binds 1 [3Fe-4S] cluster.</text>
</comment>
<evidence type="ECO:0000313" key="18">
    <source>
        <dbReference type="EMBL" id="MTV29646.1"/>
    </source>
</evidence>
<feature type="domain" description="2Fe-2S ferredoxin-type" evidence="16">
    <location>
        <begin position="16"/>
        <end position="107"/>
    </location>
</feature>
<organism evidence="18 19">
    <name type="scientific">Rhodoblastus acidophilus</name>
    <name type="common">Rhodopseudomonas acidophila</name>
    <dbReference type="NCBI Taxonomy" id="1074"/>
    <lineage>
        <taxon>Bacteria</taxon>
        <taxon>Pseudomonadati</taxon>
        <taxon>Pseudomonadota</taxon>
        <taxon>Alphaproteobacteria</taxon>
        <taxon>Hyphomicrobiales</taxon>
        <taxon>Rhodoblastaceae</taxon>
        <taxon>Rhodoblastus</taxon>
    </lineage>
</organism>
<dbReference type="GO" id="GO:0006099">
    <property type="term" value="P:tricarboxylic acid cycle"/>
    <property type="evidence" value="ECO:0007669"/>
    <property type="project" value="UniProtKB-UniPathway"/>
</dbReference>
<dbReference type="NCBIfam" id="NF009051">
    <property type="entry name" value="PRK12385.1"/>
    <property type="match status" value="1"/>
</dbReference>
<evidence type="ECO:0000256" key="13">
    <source>
        <dbReference type="ARBA" id="ARBA00023291"/>
    </source>
</evidence>
<comment type="cofactor">
    <cofactor evidence="15">
        <name>[4Fe-4S] cluster</name>
        <dbReference type="ChEBI" id="CHEBI:49883"/>
    </cofactor>
    <text evidence="15">Binds 1 [4Fe-4S] cluster.</text>
</comment>
<evidence type="ECO:0000256" key="4">
    <source>
        <dbReference type="ARBA" id="ARBA00012792"/>
    </source>
</evidence>
<evidence type="ECO:0000256" key="8">
    <source>
        <dbReference type="ARBA" id="ARBA00022714"/>
    </source>
</evidence>
<dbReference type="PANTHER" id="PTHR11921">
    <property type="entry name" value="SUCCINATE DEHYDROGENASE IRON-SULFUR PROTEIN"/>
    <property type="match status" value="1"/>
</dbReference>
<dbReference type="PROSITE" id="PS00197">
    <property type="entry name" value="2FE2S_FER_1"/>
    <property type="match status" value="1"/>
</dbReference>
<dbReference type="GO" id="GO:0051539">
    <property type="term" value="F:4 iron, 4 sulfur cluster binding"/>
    <property type="evidence" value="ECO:0007669"/>
    <property type="project" value="UniProtKB-KW"/>
</dbReference>
<comment type="subunit">
    <text evidence="14">Part of an enzyme complex containing three subunits: a flavoprotein (frdA), an iron-sulfur protein (frdB), and diheme cytochrome b (frdC).</text>
</comment>
<keyword evidence="13 15" id="KW-0003">3Fe-4S</keyword>
<proteinExistence type="inferred from homology"/>
<dbReference type="InterPro" id="IPR004489">
    <property type="entry name" value="Succ_DH/fum_Rdtase_Fe-S"/>
</dbReference>
<dbReference type="Gene3D" id="1.10.1060.10">
    <property type="entry name" value="Alpha-helical ferredoxin"/>
    <property type="match status" value="1"/>
</dbReference>
<evidence type="ECO:0000256" key="6">
    <source>
        <dbReference type="ARBA" id="ARBA00022485"/>
    </source>
</evidence>
<dbReference type="FunFam" id="1.10.1060.10:FF:000003">
    <property type="entry name" value="Succinate dehydrogenase iron-sulfur subunit"/>
    <property type="match status" value="1"/>
</dbReference>
<dbReference type="EC" id="1.3.5.1" evidence="4 15"/>
<dbReference type="InterPro" id="IPR001041">
    <property type="entry name" value="2Fe-2S_ferredoxin-type"/>
</dbReference>
<dbReference type="Pfam" id="PF13237">
    <property type="entry name" value="Fer4_10"/>
    <property type="match status" value="1"/>
</dbReference>
<evidence type="ECO:0000256" key="15">
    <source>
        <dbReference type="RuleBase" id="RU361237"/>
    </source>
</evidence>
<name>A0A6N8DIN7_RHOAC</name>
<keyword evidence="6 15" id="KW-0004">4Fe-4S</keyword>
<feature type="domain" description="4Fe-4S ferredoxin-type" evidence="17">
    <location>
        <begin position="151"/>
        <end position="182"/>
    </location>
</feature>
<dbReference type="Pfam" id="PF13085">
    <property type="entry name" value="Fer2_3"/>
    <property type="match status" value="1"/>
</dbReference>
<evidence type="ECO:0000256" key="12">
    <source>
        <dbReference type="ARBA" id="ARBA00023014"/>
    </source>
</evidence>
<dbReference type="SUPFAM" id="SSF46548">
    <property type="entry name" value="alpha-helical ferredoxin"/>
    <property type="match status" value="1"/>
</dbReference>